<dbReference type="STRING" id="1538553.JT25_009800"/>
<dbReference type="KEGG" id="mdn:JT25_009800"/>
<dbReference type="EMBL" id="CP014476">
    <property type="protein sequence ID" value="AMK76780.1"/>
    <property type="molecule type" value="Genomic_DNA"/>
</dbReference>
<gene>
    <name evidence="1" type="ORF">JT25_009800</name>
</gene>
<accession>A0A126T3Z1</accession>
<dbReference type="RefSeq" id="WP_036278885.1">
    <property type="nucleotide sequence ID" value="NZ_CP014476.1"/>
</dbReference>
<organism evidence="1 2">
    <name type="scientific">Methylomonas denitrificans</name>
    <dbReference type="NCBI Taxonomy" id="1538553"/>
    <lineage>
        <taxon>Bacteria</taxon>
        <taxon>Pseudomonadati</taxon>
        <taxon>Pseudomonadota</taxon>
        <taxon>Gammaproteobacteria</taxon>
        <taxon>Methylococcales</taxon>
        <taxon>Methylococcaceae</taxon>
        <taxon>Methylomonas</taxon>
    </lineage>
</organism>
<evidence type="ECO:0000313" key="2">
    <source>
        <dbReference type="Proteomes" id="UP000030512"/>
    </source>
</evidence>
<dbReference type="AlphaFoldDB" id="A0A126T3Z1"/>
<evidence type="ECO:0000313" key="1">
    <source>
        <dbReference type="EMBL" id="AMK76780.1"/>
    </source>
</evidence>
<protein>
    <submittedName>
        <fullName evidence="1">Uncharacterized protein</fullName>
    </submittedName>
</protein>
<dbReference type="Proteomes" id="UP000030512">
    <property type="component" value="Chromosome"/>
</dbReference>
<sequence>MKLQITTIGIAKNNKSAVQAFKIDVTLKHIVGHRKTVMPDCWFDRRQSRQCRTELTQPDHLAWQNKFDPTVLSPIASARKRRSAAVQPSA</sequence>
<name>A0A126T3Z1_9GAMM</name>
<reference evidence="1 2" key="1">
    <citation type="journal article" date="2015" name="Environ. Microbiol.">
        <title>Methane oxidation coupled to nitrate reduction under hypoxia by the Gammaproteobacterium Methylomonas denitrificans, sp. nov. type strain FJG1.</title>
        <authorList>
            <person name="Kits K.D."/>
            <person name="Klotz M.G."/>
            <person name="Stein L.Y."/>
        </authorList>
    </citation>
    <scope>NUCLEOTIDE SEQUENCE [LARGE SCALE GENOMIC DNA]</scope>
    <source>
        <strain evidence="1 2">FJG1</strain>
    </source>
</reference>
<proteinExistence type="predicted"/>
<keyword evidence="2" id="KW-1185">Reference proteome</keyword>